<dbReference type="EMBL" id="RSCD01000007">
    <property type="protein sequence ID" value="RSH91959.1"/>
    <property type="molecule type" value="Genomic_DNA"/>
</dbReference>
<dbReference type="Proteomes" id="UP000279259">
    <property type="component" value="Unassembled WGS sequence"/>
</dbReference>
<reference evidence="2 3" key="1">
    <citation type="submission" date="2018-11" db="EMBL/GenBank/DDBJ databases">
        <title>Genome sequence of Saitozyma podzolica DSM 27192.</title>
        <authorList>
            <person name="Aliyu H."/>
            <person name="Gorte O."/>
            <person name="Ochsenreither K."/>
        </authorList>
    </citation>
    <scope>NUCLEOTIDE SEQUENCE [LARGE SCALE GENOMIC DNA]</scope>
    <source>
        <strain evidence="2 3">DSM 27192</strain>
    </source>
</reference>
<evidence type="ECO:0000313" key="2">
    <source>
        <dbReference type="EMBL" id="RSH91959.1"/>
    </source>
</evidence>
<dbReference type="STRING" id="1890683.A0A427YLN1"/>
<evidence type="ECO:0000313" key="3">
    <source>
        <dbReference type="Proteomes" id="UP000279259"/>
    </source>
</evidence>
<feature type="compositionally biased region" description="Low complexity" evidence="1">
    <location>
        <begin position="34"/>
        <end position="56"/>
    </location>
</feature>
<feature type="compositionally biased region" description="Acidic residues" evidence="1">
    <location>
        <begin position="118"/>
        <end position="128"/>
    </location>
</feature>
<dbReference type="OrthoDB" id="2593364at2759"/>
<proteinExistence type="predicted"/>
<feature type="region of interest" description="Disordered" evidence="1">
    <location>
        <begin position="1"/>
        <end position="128"/>
    </location>
</feature>
<name>A0A427YLN1_9TREE</name>
<sequence>MARETRGSAAKEPPVELATPSIKRKRRTSPSPGPAAAPTAPSLKVVLPSPSSLNVSANTNPNVSPPKPANGEPTEVEVEAGPSGTSPEGGPKRQRISLKVSAPNGSESARSRSKSPIVEDEGREGVVGEEETAVEVHALKLEGTALDRELRGALALIISQMASTLPAPLNNILGVWLPPDFTQKPENTLGHVLQQPSLTWEALVDLLHMFADNLLAPCAYPNPLPGLSLIRQPIPPLPSHLPPHAIYTFCESLRDLLLAVESGVGASRSAALERWGLMQKTPASGQAGTGGEWFTSAVDPRAIEEIKGKMKKEGKEVDEGGMLPTLAATGDNFGLATAVAVQSTIAGPSSAKTPTLSDAVIRRASLKMQRWKVAAARKKGGFGSITRPVSLPRVSGTSWTPSFAPTFDSMFAAGGVGYWDTLAAMHERSRHRSWARDSLSSAVVDGKGYFGALKVDAVEVDEVSEGGSAARRKTESETDQVNEALARNAQMIAELQGWHEARVKKGDVAWTTEREQQVAEELLASLGRLASDLPPSKLLSGPSSPGMAHSLAQRLISISAPVVRGTLDPRRPHALHDNITVRLRSPAGQTLGGTAPPSGVVPGPGSSPNRPMYGPVSAYPSSSMPRPPYASPYKPGGTPTPIRPGQGNAYFPPGAGGPVPYRPPTAMYPYSTGSPVGNTIYGRTPPPGPPQGQIPGQGMAGLSGLPGPGPSALRQSFGTAMGAPGGPGPFATAAAVAAAMGRPPMGTMPGRV</sequence>
<accession>A0A427YLN1</accession>
<protein>
    <submittedName>
        <fullName evidence="2">Uncharacterized protein</fullName>
    </submittedName>
</protein>
<keyword evidence="3" id="KW-1185">Reference proteome</keyword>
<feature type="region of interest" description="Disordered" evidence="1">
    <location>
        <begin position="586"/>
        <end position="611"/>
    </location>
</feature>
<dbReference type="AlphaFoldDB" id="A0A427YLN1"/>
<comment type="caution">
    <text evidence="2">The sequence shown here is derived from an EMBL/GenBank/DDBJ whole genome shotgun (WGS) entry which is preliminary data.</text>
</comment>
<feature type="compositionally biased region" description="Low complexity" evidence="1">
    <location>
        <begin position="596"/>
        <end position="608"/>
    </location>
</feature>
<gene>
    <name evidence="2" type="ORF">EHS25_009329</name>
</gene>
<organism evidence="2 3">
    <name type="scientific">Saitozyma podzolica</name>
    <dbReference type="NCBI Taxonomy" id="1890683"/>
    <lineage>
        <taxon>Eukaryota</taxon>
        <taxon>Fungi</taxon>
        <taxon>Dikarya</taxon>
        <taxon>Basidiomycota</taxon>
        <taxon>Agaricomycotina</taxon>
        <taxon>Tremellomycetes</taxon>
        <taxon>Tremellales</taxon>
        <taxon>Trimorphomycetaceae</taxon>
        <taxon>Saitozyma</taxon>
    </lineage>
</organism>
<evidence type="ECO:0000256" key="1">
    <source>
        <dbReference type="SAM" id="MobiDB-lite"/>
    </source>
</evidence>